<organism evidence="1 2">
    <name type="scientific">Flavobacterium calami</name>
    <dbReference type="NCBI Taxonomy" id="3139144"/>
    <lineage>
        <taxon>Bacteria</taxon>
        <taxon>Pseudomonadati</taxon>
        <taxon>Bacteroidota</taxon>
        <taxon>Flavobacteriia</taxon>
        <taxon>Flavobacteriales</taxon>
        <taxon>Flavobacteriaceae</taxon>
        <taxon>Flavobacterium</taxon>
    </lineage>
</organism>
<dbReference type="Proteomes" id="UP001485226">
    <property type="component" value="Unassembled WGS sequence"/>
</dbReference>
<sequence length="557" mass="62131">MKNSKRAIYILSFLSMILLGGMLNSCQQDEFAYAKVGDLFQPKIMDISLSDTSTPTLVKGNSIALVWYKVNDAVSYTVELHLDNYYNSLFKTYTITDTQLLMDDIPYKTQFYIRVRSNSADPKFNSQWAYTNALTEERPAYAHILQPVEKFNITETEVTVNWTVDAANPVDSIAVAPAQSKEIPAIGRKLTQTEISLGQAKIEGLEKSTAYNVNVYDTKKPRVYDRPYNQESFRSAGPAPGQILVMKGDDLDALLKKNNADATIPEGTVYFLEAGSLFKITPFTISKGFKLTGGTEGAKPQIEMNGNWNIAEGALLNKLEFENIRFYQTIDASYFFNSGTSWKIDEVIIYNCDFNNFKRGFWRHQGSGKYKEVGNFEMTYCTLDEVGGHSGTYGTFVLGSAGADNFKKAVFKNCTFMRDYYGTTNNTYNFKNLFDYGDSAYPIYLEYTNITIYDYAYNRSLINLKNAAGSTLIFRNVLLASACGKLINAIAAGSTTTYSNNYTTTDYLLGPSSMQGTALGISAQNLFVNPKGGDLTIKDANSPIVTNKVGDTRWLPK</sequence>
<dbReference type="InterPro" id="IPR011050">
    <property type="entry name" value="Pectin_lyase_fold/virulence"/>
</dbReference>
<gene>
    <name evidence="1" type="ORF">AAEO57_19085</name>
</gene>
<evidence type="ECO:0000313" key="1">
    <source>
        <dbReference type="EMBL" id="MEL1255905.1"/>
    </source>
</evidence>
<dbReference type="SUPFAM" id="SSF51126">
    <property type="entry name" value="Pectin lyase-like"/>
    <property type="match status" value="1"/>
</dbReference>
<dbReference type="RefSeq" id="WP_341694630.1">
    <property type="nucleotide sequence ID" value="NZ_JBBYHS010000025.1"/>
</dbReference>
<name>A0ABU9ITY5_9FLAO</name>
<comment type="caution">
    <text evidence="1">The sequence shown here is derived from an EMBL/GenBank/DDBJ whole genome shotgun (WGS) entry which is preliminary data.</text>
</comment>
<reference evidence="1 2" key="1">
    <citation type="submission" date="2024-04" db="EMBL/GenBank/DDBJ databases">
        <title>Flavobacterium sp. DGU38 16S ribosomal RNA gene Genome sequencing and assembly.</title>
        <authorList>
            <person name="Park S."/>
        </authorList>
    </citation>
    <scope>NUCLEOTIDE SEQUENCE [LARGE SCALE GENOMIC DNA]</scope>
    <source>
        <strain evidence="1 2">DGU38</strain>
    </source>
</reference>
<accession>A0ABU9ITY5</accession>
<proteinExistence type="predicted"/>
<protein>
    <submittedName>
        <fullName evidence="1">DUF5123 domain-containing protein</fullName>
    </submittedName>
</protein>
<evidence type="ECO:0000313" key="2">
    <source>
        <dbReference type="Proteomes" id="UP001485226"/>
    </source>
</evidence>
<keyword evidence="2" id="KW-1185">Reference proteome</keyword>
<dbReference type="EMBL" id="JBBYHS010000025">
    <property type="protein sequence ID" value="MEL1255905.1"/>
    <property type="molecule type" value="Genomic_DNA"/>
</dbReference>